<dbReference type="Proteomes" id="UP000017831">
    <property type="component" value="Unassembled WGS sequence"/>
</dbReference>
<dbReference type="Gene3D" id="2.60.40.3080">
    <property type="match status" value="1"/>
</dbReference>
<feature type="chain" id="PRO_5004679299" description="Por secretion system C-terminal sorting domain-containing protein" evidence="1">
    <location>
        <begin position="20"/>
        <end position="106"/>
    </location>
</feature>
<name>U6RDL8_9BACT</name>
<dbReference type="GeneID" id="60061930"/>
<gene>
    <name evidence="2" type="ORF">HMPREF1534_02122</name>
</gene>
<dbReference type="RefSeq" id="WP_005940687.1">
    <property type="nucleotide sequence ID" value="NZ_KB890363.1"/>
</dbReference>
<dbReference type="EMBL" id="AQHY01000025">
    <property type="protein sequence ID" value="EOA54729.1"/>
    <property type="molecule type" value="Genomic_DNA"/>
</dbReference>
<proteinExistence type="predicted"/>
<keyword evidence="3" id="KW-1185">Reference proteome</keyword>
<protein>
    <recommendedName>
        <fullName evidence="4">Por secretion system C-terminal sorting domain-containing protein</fullName>
    </recommendedName>
</protein>
<feature type="signal peptide" evidence="1">
    <location>
        <begin position="1"/>
        <end position="19"/>
    </location>
</feature>
<dbReference type="InterPro" id="IPR021638">
    <property type="entry name" value="DUF3244"/>
</dbReference>
<accession>U6RDL8</accession>
<dbReference type="Pfam" id="PF11589">
    <property type="entry name" value="DUF3244"/>
    <property type="match status" value="1"/>
</dbReference>
<dbReference type="HOGENOM" id="CLU_2217752_0_0_10"/>
<comment type="caution">
    <text evidence="2">The sequence shown here is derived from an EMBL/GenBank/DDBJ whole genome shotgun (WGS) entry which is preliminary data.</text>
</comment>
<sequence length="106" mass="11922">MKNVLITIFFILSFAPMFAQTVPEKEIDFEGSFIMDDARSASLPIEAYLQDTQVVITFYVDLSDATVTIASEENNQEMEERTISFIDSAPEVFNISGYSKGTYIIT</sequence>
<evidence type="ECO:0000313" key="2">
    <source>
        <dbReference type="EMBL" id="EOA54729.1"/>
    </source>
</evidence>
<organism evidence="2 3">
    <name type="scientific">Phocaeicola massiliensis B84634 = Timone 84634 = DSM 17679 = JCM 13223</name>
    <dbReference type="NCBI Taxonomy" id="1121098"/>
    <lineage>
        <taxon>Bacteria</taxon>
        <taxon>Pseudomonadati</taxon>
        <taxon>Bacteroidota</taxon>
        <taxon>Bacteroidia</taxon>
        <taxon>Bacteroidales</taxon>
        <taxon>Bacteroidaceae</taxon>
        <taxon>Phocaeicola</taxon>
    </lineage>
</organism>
<keyword evidence="1" id="KW-0732">Signal</keyword>
<dbReference type="AlphaFoldDB" id="U6RDL8"/>
<evidence type="ECO:0000256" key="1">
    <source>
        <dbReference type="SAM" id="SignalP"/>
    </source>
</evidence>
<evidence type="ECO:0008006" key="4">
    <source>
        <dbReference type="Google" id="ProtNLM"/>
    </source>
</evidence>
<reference evidence="2 3" key="1">
    <citation type="submission" date="2013-04" db="EMBL/GenBank/DDBJ databases">
        <title>The Genome Sequence of Bacteroides massiliensis DSM 17679.</title>
        <authorList>
            <consortium name="The Broad Institute Genomics Platform"/>
            <person name="Earl A."/>
            <person name="Ward D."/>
            <person name="Feldgarden M."/>
            <person name="Gevers D."/>
            <person name="Martens E."/>
            <person name="Fenner L."/>
            <person name="Roux V."/>
            <person name="Mallet M.N."/>
            <person name="Raoult D."/>
            <person name="Walker B."/>
            <person name="Young S."/>
            <person name="Zeng Q."/>
            <person name="Gargeya S."/>
            <person name="Fitzgerald M."/>
            <person name="Haas B."/>
            <person name="Abouelleil A."/>
            <person name="Allen A.W."/>
            <person name="Alvarado L."/>
            <person name="Arachchi H.M."/>
            <person name="Berlin A.M."/>
            <person name="Chapman S.B."/>
            <person name="Gainer-Dewar J."/>
            <person name="Goldberg J."/>
            <person name="Griggs A."/>
            <person name="Gujja S."/>
            <person name="Hansen M."/>
            <person name="Howarth C."/>
            <person name="Imamovic A."/>
            <person name="Ireland A."/>
            <person name="Larimer J."/>
            <person name="McCowan C."/>
            <person name="Murphy C."/>
            <person name="Pearson M."/>
            <person name="Poon T.W."/>
            <person name="Priest M."/>
            <person name="Roberts A."/>
            <person name="Saif S."/>
            <person name="Shea T."/>
            <person name="Sisk P."/>
            <person name="Sykes S."/>
            <person name="Wortman J."/>
            <person name="Nusbaum C."/>
            <person name="Birren B."/>
        </authorList>
    </citation>
    <scope>NUCLEOTIDE SEQUENCE [LARGE SCALE GENOMIC DNA]</scope>
    <source>
        <strain evidence="3">B84634 / Timone 84634 / DSM 17679 / JCM 13223</strain>
    </source>
</reference>
<evidence type="ECO:0000313" key="3">
    <source>
        <dbReference type="Proteomes" id="UP000017831"/>
    </source>
</evidence>
<dbReference type="PATRIC" id="fig|1121098.3.peg.2157"/>